<organism evidence="7 8">
    <name type="scientific">Bacteriovorax stolpii</name>
    <name type="common">Bdellovibrio stolpii</name>
    <dbReference type="NCBI Taxonomy" id="960"/>
    <lineage>
        <taxon>Bacteria</taxon>
        <taxon>Pseudomonadati</taxon>
        <taxon>Bdellovibrionota</taxon>
        <taxon>Bacteriovoracia</taxon>
        <taxon>Bacteriovoracales</taxon>
        <taxon>Bacteriovoracaceae</taxon>
        <taxon>Bacteriovorax</taxon>
    </lineage>
</organism>
<dbReference type="SMART" id="SM00925">
    <property type="entry name" value="MltA"/>
    <property type="match status" value="1"/>
</dbReference>
<dbReference type="Pfam" id="PF03562">
    <property type="entry name" value="MltA"/>
    <property type="match status" value="1"/>
</dbReference>
<dbReference type="AlphaFoldDB" id="A0A2K9NPJ9"/>
<dbReference type="KEGG" id="bsto:C0V70_04720"/>
<evidence type="ECO:0000256" key="5">
    <source>
        <dbReference type="ARBA" id="ARBA00030918"/>
    </source>
</evidence>
<comment type="catalytic activity">
    <reaction evidence="1">
        <text>Exolytic cleavage of the (1-&gt;4)-beta-glycosidic linkage between N-acetylmuramic acid (MurNAc) and N-acetylglucosamine (GlcNAc) residues in peptidoglycan, from either the reducing or the non-reducing ends of the peptidoglycan chains, with concomitant formation of a 1,6-anhydrobond in the MurNAc residue.</text>
        <dbReference type="EC" id="4.2.2.n1"/>
    </reaction>
</comment>
<dbReference type="Gene3D" id="2.40.240.50">
    <property type="entry name" value="Barwin-like endoglucanases"/>
    <property type="match status" value="1"/>
</dbReference>
<dbReference type="InterPro" id="IPR010611">
    <property type="entry name" value="3D_dom"/>
</dbReference>
<dbReference type="EC" id="4.2.2.n1" evidence="2"/>
<dbReference type="InterPro" id="IPR036908">
    <property type="entry name" value="RlpA-like_sf"/>
</dbReference>
<dbReference type="PANTHER" id="PTHR30124">
    <property type="entry name" value="MEMBRANE-BOUND LYTIC MUREIN TRANSGLYCOSYLASE A"/>
    <property type="match status" value="1"/>
</dbReference>
<dbReference type="Proteomes" id="UP000235584">
    <property type="component" value="Chromosome"/>
</dbReference>
<dbReference type="GO" id="GO:0009253">
    <property type="term" value="P:peptidoglycan catabolic process"/>
    <property type="evidence" value="ECO:0007669"/>
    <property type="project" value="TreeGrafter"/>
</dbReference>
<dbReference type="GO" id="GO:0008933">
    <property type="term" value="F:peptidoglycan lytic transglycosylase activity"/>
    <property type="evidence" value="ECO:0007669"/>
    <property type="project" value="TreeGrafter"/>
</dbReference>
<sequence>MIALLLASCARAPITRIEESMRPASSRPVFTDTLSKESFFIALRKHIDVMKTSRLVMPTMTFGEIKIPKEQYIASLEEIFNHQDSWQSYIYNNFDFMEVYGKDDWGEVMATGYYEPLVKGSKAKNKIHSQAMYSTPVDMITVDLKKFAHKFSKTEKLGVLQGRLENNNLVPYYDRKNIDVDMKLKGQKLELAWVEPVDSFFIQIQGSGVVEFEDGEKIRVGYAAQNGHPYIPIGKFLTDVIPLESMSMQKIKQHLDTLSEKEKQDILNKNPSYVFFKKLDGLALTYAGMEVSDGRTIATDLHLFPKGAMAFLDVEEPVFASIKDLEPISWSPAPRLVFDQDTGGAIRGAGRVDLFFGQGDEASHKAGVMKQKGRLYYLVPKVIN</sequence>
<evidence type="ECO:0000256" key="2">
    <source>
        <dbReference type="ARBA" id="ARBA00012587"/>
    </source>
</evidence>
<keyword evidence="4" id="KW-0961">Cell wall biogenesis/degradation</keyword>
<dbReference type="GO" id="GO:0004553">
    <property type="term" value="F:hydrolase activity, hydrolyzing O-glycosyl compounds"/>
    <property type="evidence" value="ECO:0007669"/>
    <property type="project" value="InterPro"/>
</dbReference>
<dbReference type="Gene3D" id="2.40.40.10">
    <property type="entry name" value="RlpA-like domain"/>
    <property type="match status" value="1"/>
</dbReference>
<protein>
    <recommendedName>
        <fullName evidence="2">peptidoglycan lytic exotransglycosylase</fullName>
        <ecNumber evidence="2">4.2.2.n1</ecNumber>
    </recommendedName>
    <alternativeName>
        <fullName evidence="5">Murein hydrolase A</fullName>
    </alternativeName>
</protein>
<evidence type="ECO:0000256" key="4">
    <source>
        <dbReference type="ARBA" id="ARBA00023316"/>
    </source>
</evidence>
<dbReference type="GO" id="GO:0019867">
    <property type="term" value="C:outer membrane"/>
    <property type="evidence" value="ECO:0007669"/>
    <property type="project" value="InterPro"/>
</dbReference>
<dbReference type="InterPro" id="IPR005300">
    <property type="entry name" value="MltA_B"/>
</dbReference>
<dbReference type="CDD" id="cd14485">
    <property type="entry name" value="mltA_like_LT_A"/>
    <property type="match status" value="1"/>
</dbReference>
<dbReference type="SUPFAM" id="SSF50685">
    <property type="entry name" value="Barwin-like endoglucanases"/>
    <property type="match status" value="1"/>
</dbReference>
<name>A0A2K9NPJ9_BACTC</name>
<dbReference type="GO" id="GO:0009254">
    <property type="term" value="P:peptidoglycan turnover"/>
    <property type="evidence" value="ECO:0007669"/>
    <property type="project" value="InterPro"/>
</dbReference>
<feature type="domain" description="Lytic transglycosylase MltA" evidence="6">
    <location>
        <begin position="117"/>
        <end position="277"/>
    </location>
</feature>
<evidence type="ECO:0000259" key="6">
    <source>
        <dbReference type="SMART" id="SM00925"/>
    </source>
</evidence>
<dbReference type="CDD" id="cd14668">
    <property type="entry name" value="mlta_B"/>
    <property type="match status" value="1"/>
</dbReference>
<dbReference type="PANTHER" id="PTHR30124:SF0">
    <property type="entry name" value="MEMBRANE-BOUND LYTIC MUREIN TRANSGLYCOSYLASE A"/>
    <property type="match status" value="1"/>
</dbReference>
<dbReference type="Pfam" id="PF06725">
    <property type="entry name" value="3D"/>
    <property type="match status" value="1"/>
</dbReference>
<keyword evidence="8" id="KW-1185">Reference proteome</keyword>
<proteinExistence type="predicted"/>
<evidence type="ECO:0000313" key="8">
    <source>
        <dbReference type="Proteomes" id="UP000235584"/>
    </source>
</evidence>
<evidence type="ECO:0000313" key="7">
    <source>
        <dbReference type="EMBL" id="AUN97422.1"/>
    </source>
</evidence>
<gene>
    <name evidence="7" type="ORF">C0V70_04720</name>
</gene>
<accession>A0A2K9NPJ9</accession>
<evidence type="ECO:0000256" key="1">
    <source>
        <dbReference type="ARBA" id="ARBA00001420"/>
    </source>
</evidence>
<dbReference type="InterPro" id="IPR026044">
    <property type="entry name" value="MltA"/>
</dbReference>
<reference evidence="7 8" key="1">
    <citation type="submission" date="2018-01" db="EMBL/GenBank/DDBJ databases">
        <title>Complete genome sequence of Bacteriovorax stolpii DSM12778.</title>
        <authorList>
            <person name="Tang B."/>
            <person name="Chang J."/>
        </authorList>
    </citation>
    <scope>NUCLEOTIDE SEQUENCE [LARGE SCALE GENOMIC DNA]</scope>
    <source>
        <strain evidence="7 8">DSM 12778</strain>
    </source>
</reference>
<evidence type="ECO:0000256" key="3">
    <source>
        <dbReference type="ARBA" id="ARBA00023239"/>
    </source>
</evidence>
<dbReference type="EMBL" id="CP025704">
    <property type="protein sequence ID" value="AUN97422.1"/>
    <property type="molecule type" value="Genomic_DNA"/>
</dbReference>
<keyword evidence="3" id="KW-0456">Lyase</keyword>
<dbReference type="GO" id="GO:0071555">
    <property type="term" value="P:cell wall organization"/>
    <property type="evidence" value="ECO:0007669"/>
    <property type="project" value="UniProtKB-KW"/>
</dbReference>